<dbReference type="SMART" id="SM00028">
    <property type="entry name" value="TPR"/>
    <property type="match status" value="4"/>
</dbReference>
<dbReference type="PANTHER" id="PTHR41773:SF1">
    <property type="entry name" value="RELA_SPOT DOMAIN-CONTAINING PROTEIN"/>
    <property type="match status" value="1"/>
</dbReference>
<dbReference type="InterPro" id="IPR011990">
    <property type="entry name" value="TPR-like_helical_dom_sf"/>
</dbReference>
<dbReference type="InterPro" id="IPR007685">
    <property type="entry name" value="RelA_SpoT"/>
</dbReference>
<dbReference type="SUPFAM" id="SSF81301">
    <property type="entry name" value="Nucleotidyltransferase"/>
    <property type="match status" value="1"/>
</dbReference>
<comment type="caution">
    <text evidence="3">The sequence shown here is derived from an EMBL/GenBank/DDBJ whole genome shotgun (WGS) entry which is preliminary data.</text>
</comment>
<evidence type="ECO:0000256" key="1">
    <source>
        <dbReference type="SAM" id="MobiDB-lite"/>
    </source>
</evidence>
<dbReference type="SUPFAM" id="SSF48452">
    <property type="entry name" value="TPR-like"/>
    <property type="match status" value="1"/>
</dbReference>
<dbReference type="SMART" id="SM00954">
    <property type="entry name" value="RelA_SpoT"/>
    <property type="match status" value="1"/>
</dbReference>
<dbReference type="AlphaFoldDB" id="A0A644THW6"/>
<dbReference type="EMBL" id="VSSQ01000032">
    <property type="protein sequence ID" value="MPL66546.1"/>
    <property type="molecule type" value="Genomic_DNA"/>
</dbReference>
<organism evidence="3">
    <name type="scientific">bioreactor metagenome</name>
    <dbReference type="NCBI Taxonomy" id="1076179"/>
    <lineage>
        <taxon>unclassified sequences</taxon>
        <taxon>metagenomes</taxon>
        <taxon>ecological metagenomes</taxon>
    </lineage>
</organism>
<sequence>MIVEQSVLLIPDKAKLALLYEKSRKGYEEALSIILDRVGAVLTQKGLKPTLKSRVKEFESFYSKKLRLLKKAWTEKSGPYPVNDVLALRVVCPFLGDIDLAERVLAEHFSIEEVERKGAQHSFREFGYESIHVLIKLPEDLLKLCPNLERNVVEVQLRTILQEAWAEVEHELVYKAEFTPFDEPMRRKLAALNANLTLSDIIFQEILEFEKRLTSELGHRREAFYRKIEEVSDELPPGREKDENDSGGQEAGDSADRDIGDLLLRTDEHIRSSVPGLERDSYQSFGMDGLLLAALEAHNKADFEQAIRIYSEILKNRPEKEISSVVYKHRGMAHFAQSKYKEAQEDFSSCLAIDPGCYKALYYRGVVKGVLKDIPGAVEDFSGALALHPYHFFSRYRRAESYFKMGDVASAHADCEIALRIEPKNPLALHLFAKIKEKLALEDF</sequence>
<name>A0A644THW6_9ZZZZ</name>
<evidence type="ECO:0000313" key="3">
    <source>
        <dbReference type="EMBL" id="MPL66546.1"/>
    </source>
</evidence>
<dbReference type="PROSITE" id="PS50005">
    <property type="entry name" value="TPR"/>
    <property type="match status" value="1"/>
</dbReference>
<reference evidence="3" key="1">
    <citation type="submission" date="2019-08" db="EMBL/GenBank/DDBJ databases">
        <authorList>
            <person name="Kucharzyk K."/>
            <person name="Murdoch R.W."/>
            <person name="Higgins S."/>
            <person name="Loffler F."/>
        </authorList>
    </citation>
    <scope>NUCLEOTIDE SEQUENCE</scope>
</reference>
<dbReference type="Gene3D" id="1.25.40.10">
    <property type="entry name" value="Tetratricopeptide repeat domain"/>
    <property type="match status" value="1"/>
</dbReference>
<dbReference type="InterPro" id="IPR019734">
    <property type="entry name" value="TPR_rpt"/>
</dbReference>
<evidence type="ECO:0000259" key="2">
    <source>
        <dbReference type="SMART" id="SM00954"/>
    </source>
</evidence>
<feature type="compositionally biased region" description="Basic and acidic residues" evidence="1">
    <location>
        <begin position="232"/>
        <end position="244"/>
    </location>
</feature>
<dbReference type="InterPro" id="IPR043519">
    <property type="entry name" value="NT_sf"/>
</dbReference>
<dbReference type="Gene3D" id="3.30.460.10">
    <property type="entry name" value="Beta Polymerase, domain 2"/>
    <property type="match status" value="1"/>
</dbReference>
<feature type="region of interest" description="Disordered" evidence="1">
    <location>
        <begin position="232"/>
        <end position="256"/>
    </location>
</feature>
<feature type="domain" description="RelA/SpoT" evidence="2">
    <location>
        <begin position="53"/>
        <end position="180"/>
    </location>
</feature>
<dbReference type="Pfam" id="PF04607">
    <property type="entry name" value="RelA_SpoT"/>
    <property type="match status" value="1"/>
</dbReference>
<dbReference type="GO" id="GO:0015969">
    <property type="term" value="P:guanosine tetraphosphate metabolic process"/>
    <property type="evidence" value="ECO:0007669"/>
    <property type="project" value="InterPro"/>
</dbReference>
<accession>A0A644THW6</accession>
<dbReference type="CDD" id="cd05399">
    <property type="entry name" value="NT_Rel-Spo_like"/>
    <property type="match status" value="1"/>
</dbReference>
<gene>
    <name evidence="3" type="ORF">SDC9_12230</name>
</gene>
<protein>
    <recommendedName>
        <fullName evidence="2">RelA/SpoT domain-containing protein</fullName>
    </recommendedName>
</protein>
<dbReference type="Pfam" id="PF13432">
    <property type="entry name" value="TPR_16"/>
    <property type="match status" value="1"/>
</dbReference>
<dbReference type="PANTHER" id="PTHR41773">
    <property type="entry name" value="GTP PYROPHOSPHATASE-RELATED"/>
    <property type="match status" value="1"/>
</dbReference>
<proteinExistence type="predicted"/>